<proteinExistence type="predicted"/>
<organism evidence="1 2">
    <name type="scientific">Trichonephila clavipes</name>
    <name type="common">Golden silk orbweaver</name>
    <name type="synonym">Nephila clavipes</name>
    <dbReference type="NCBI Taxonomy" id="2585209"/>
    <lineage>
        <taxon>Eukaryota</taxon>
        <taxon>Metazoa</taxon>
        <taxon>Ecdysozoa</taxon>
        <taxon>Arthropoda</taxon>
        <taxon>Chelicerata</taxon>
        <taxon>Arachnida</taxon>
        <taxon>Araneae</taxon>
        <taxon>Araneomorphae</taxon>
        <taxon>Entelegynae</taxon>
        <taxon>Araneoidea</taxon>
        <taxon>Nephilidae</taxon>
        <taxon>Trichonephila</taxon>
    </lineage>
</organism>
<accession>A0A8X6VKH0</accession>
<dbReference type="EMBL" id="BMAU01021338">
    <property type="protein sequence ID" value="GFY16159.1"/>
    <property type="molecule type" value="Genomic_DNA"/>
</dbReference>
<evidence type="ECO:0000313" key="2">
    <source>
        <dbReference type="Proteomes" id="UP000887159"/>
    </source>
</evidence>
<dbReference type="AlphaFoldDB" id="A0A8X6VKH0"/>
<keyword evidence="2" id="KW-1185">Reference proteome</keyword>
<name>A0A8X6VKH0_TRICX</name>
<sequence>MPPVWLSQIEAQEIHCSKGQEVRLSLTLAFSTIQVTVRISSAKFLKGTIDGDTTYIHLHNLGMKLKGREYSSVSCTRDLAHKNLGPTYLMSKYSMYTRWVFGGIGHRTQAFRSGVRCSNH</sequence>
<comment type="caution">
    <text evidence="1">The sequence shown here is derived from an EMBL/GenBank/DDBJ whole genome shotgun (WGS) entry which is preliminary data.</text>
</comment>
<evidence type="ECO:0000313" key="1">
    <source>
        <dbReference type="EMBL" id="GFY16159.1"/>
    </source>
</evidence>
<reference evidence="1" key="1">
    <citation type="submission" date="2020-08" db="EMBL/GenBank/DDBJ databases">
        <title>Multicomponent nature underlies the extraordinary mechanical properties of spider dragline silk.</title>
        <authorList>
            <person name="Kono N."/>
            <person name="Nakamura H."/>
            <person name="Mori M."/>
            <person name="Yoshida Y."/>
            <person name="Ohtoshi R."/>
            <person name="Malay A.D."/>
            <person name="Moran D.A.P."/>
            <person name="Tomita M."/>
            <person name="Numata K."/>
            <person name="Arakawa K."/>
        </authorList>
    </citation>
    <scope>NUCLEOTIDE SEQUENCE</scope>
</reference>
<gene>
    <name evidence="1" type="ORF">TNCV_2348041</name>
</gene>
<protein>
    <submittedName>
        <fullName evidence="1">Uncharacterized protein</fullName>
    </submittedName>
</protein>
<dbReference type="Proteomes" id="UP000887159">
    <property type="component" value="Unassembled WGS sequence"/>
</dbReference>